<sequence>MIVKKLPYPIPFSAPVITTPLELSRHRRPRDPHYIDPPGDRQEGSNCKHPLTANIPSPTSLNLWGKALSFRHCLSDSATGQLELFGQN</sequence>
<evidence type="ECO:0000313" key="1">
    <source>
        <dbReference type="EMBL" id="KAI4303080.1"/>
    </source>
</evidence>
<gene>
    <name evidence="1" type="ORF">MLD38_038753</name>
</gene>
<reference evidence="2" key="1">
    <citation type="journal article" date="2023" name="Front. Plant Sci.">
        <title>Chromosomal-level genome assembly of Melastoma candidum provides insights into trichome evolution.</title>
        <authorList>
            <person name="Zhong Y."/>
            <person name="Wu W."/>
            <person name="Sun C."/>
            <person name="Zou P."/>
            <person name="Liu Y."/>
            <person name="Dai S."/>
            <person name="Zhou R."/>
        </authorList>
    </citation>
    <scope>NUCLEOTIDE SEQUENCE [LARGE SCALE GENOMIC DNA]</scope>
</reference>
<accession>A0ACB9L0R3</accession>
<name>A0ACB9L0R3_9MYRT</name>
<comment type="caution">
    <text evidence="1">The sequence shown here is derived from an EMBL/GenBank/DDBJ whole genome shotgun (WGS) entry which is preliminary data.</text>
</comment>
<dbReference type="EMBL" id="CM042891">
    <property type="protein sequence ID" value="KAI4303080.1"/>
    <property type="molecule type" value="Genomic_DNA"/>
</dbReference>
<organism evidence="1 2">
    <name type="scientific">Melastoma candidum</name>
    <dbReference type="NCBI Taxonomy" id="119954"/>
    <lineage>
        <taxon>Eukaryota</taxon>
        <taxon>Viridiplantae</taxon>
        <taxon>Streptophyta</taxon>
        <taxon>Embryophyta</taxon>
        <taxon>Tracheophyta</taxon>
        <taxon>Spermatophyta</taxon>
        <taxon>Magnoliopsida</taxon>
        <taxon>eudicotyledons</taxon>
        <taxon>Gunneridae</taxon>
        <taxon>Pentapetalae</taxon>
        <taxon>rosids</taxon>
        <taxon>malvids</taxon>
        <taxon>Myrtales</taxon>
        <taxon>Melastomataceae</taxon>
        <taxon>Melastomatoideae</taxon>
        <taxon>Melastomateae</taxon>
        <taxon>Melastoma</taxon>
    </lineage>
</organism>
<proteinExistence type="predicted"/>
<protein>
    <submittedName>
        <fullName evidence="1">Uncharacterized protein</fullName>
    </submittedName>
</protein>
<evidence type="ECO:0000313" key="2">
    <source>
        <dbReference type="Proteomes" id="UP001057402"/>
    </source>
</evidence>
<keyword evidence="2" id="KW-1185">Reference proteome</keyword>
<dbReference type="Proteomes" id="UP001057402">
    <property type="component" value="Chromosome 12"/>
</dbReference>